<dbReference type="InterPro" id="IPR006674">
    <property type="entry name" value="HD_domain"/>
</dbReference>
<comment type="cofactor">
    <cofactor evidence="2">
        <name>Mn(2+)</name>
        <dbReference type="ChEBI" id="CHEBI:29035"/>
    </cofactor>
</comment>
<keyword evidence="8" id="KW-0479">Metal-binding</keyword>
<dbReference type="PANTHER" id="PTHR11845:SF13">
    <property type="entry name" value="5'-DEOXYNUCLEOTIDASE HDDC2"/>
    <property type="match status" value="1"/>
</dbReference>
<dbReference type="Proteomes" id="UP001165060">
    <property type="component" value="Unassembled WGS sequence"/>
</dbReference>
<evidence type="ECO:0000256" key="10">
    <source>
        <dbReference type="SAM" id="MobiDB-lite"/>
    </source>
</evidence>
<feature type="region of interest" description="Disordered" evidence="10">
    <location>
        <begin position="196"/>
        <end position="221"/>
    </location>
</feature>
<proteinExistence type="inferred from homology"/>
<sequence>MSAPLSPPPPSTAASPPPSTAASEVAFLLAASVLKQTPRTGWTRFPPLSFFPSSPHSPSSPLPYPARVESVAEHSYLLSLFCSLALPPVDAARAARMALFHDLAEARVGDITPPEDSGVSRENKRQMEEEAMASMLSGLGSSAACDEIRALWEEYEAQATPAARFVKDCDRLEMVLQAVQYERANAGLDLEPFFESTEGKARSSQTKAWDAEIRKLRPPKP</sequence>
<dbReference type="SUPFAM" id="SSF109604">
    <property type="entry name" value="HD-domain/PDEase-like"/>
    <property type="match status" value="1"/>
</dbReference>
<feature type="domain" description="HD/PDEase" evidence="11">
    <location>
        <begin position="67"/>
        <end position="184"/>
    </location>
</feature>
<keyword evidence="13" id="KW-1185">Reference proteome</keyword>
<comment type="similarity">
    <text evidence="5">Belongs to the HDDC2 family.</text>
</comment>
<evidence type="ECO:0000256" key="9">
    <source>
        <dbReference type="ARBA" id="ARBA00022801"/>
    </source>
</evidence>
<dbReference type="InterPro" id="IPR003607">
    <property type="entry name" value="HD/PDEase_dom"/>
</dbReference>
<evidence type="ECO:0000256" key="2">
    <source>
        <dbReference type="ARBA" id="ARBA00001936"/>
    </source>
</evidence>
<comment type="catalytic activity">
    <reaction evidence="1">
        <text>a 2'-deoxyribonucleoside 5'-phosphate + H2O = a 2'-deoxyribonucleoside + phosphate</text>
        <dbReference type="Rhea" id="RHEA:36167"/>
        <dbReference type="ChEBI" id="CHEBI:15377"/>
        <dbReference type="ChEBI" id="CHEBI:18274"/>
        <dbReference type="ChEBI" id="CHEBI:43474"/>
        <dbReference type="ChEBI" id="CHEBI:65317"/>
        <dbReference type="EC" id="3.1.3.89"/>
    </reaction>
</comment>
<comment type="cofactor">
    <cofactor evidence="3">
        <name>Co(2+)</name>
        <dbReference type="ChEBI" id="CHEBI:48828"/>
    </cofactor>
</comment>
<dbReference type="EMBL" id="BRYB01000869">
    <property type="protein sequence ID" value="GMI39359.1"/>
    <property type="molecule type" value="Genomic_DNA"/>
</dbReference>
<comment type="caution">
    <text evidence="12">The sequence shown here is derived from an EMBL/GenBank/DDBJ whole genome shotgun (WGS) entry which is preliminary data.</text>
</comment>
<keyword evidence="9" id="KW-0378">Hydrolase</keyword>
<evidence type="ECO:0000256" key="5">
    <source>
        <dbReference type="ARBA" id="ARBA00009999"/>
    </source>
</evidence>
<evidence type="ECO:0000256" key="6">
    <source>
        <dbReference type="ARBA" id="ARBA00011738"/>
    </source>
</evidence>
<comment type="function">
    <text evidence="4">Catalyzes the dephosphorylation of the nucleoside 5'-monophosphates deoxyadenosine monophosphate (dAMP), deoxycytidine monophosphate (dCMP), deoxyguanosine monophosphate (dGMP) and deoxythymidine monophosphate (dTMP).</text>
</comment>
<evidence type="ECO:0000256" key="7">
    <source>
        <dbReference type="ARBA" id="ARBA00012964"/>
    </source>
</evidence>
<accession>A0ABQ6N3T6</accession>
<evidence type="ECO:0000313" key="13">
    <source>
        <dbReference type="Proteomes" id="UP001165060"/>
    </source>
</evidence>
<gene>
    <name evidence="12" type="ORF">TeGR_g8417</name>
</gene>
<evidence type="ECO:0000259" key="11">
    <source>
        <dbReference type="SMART" id="SM00471"/>
    </source>
</evidence>
<reference evidence="12 13" key="1">
    <citation type="journal article" date="2023" name="Commun. Biol.">
        <title>Genome analysis of Parmales, the sister group of diatoms, reveals the evolutionary specialization of diatoms from phago-mixotrophs to photoautotrophs.</title>
        <authorList>
            <person name="Ban H."/>
            <person name="Sato S."/>
            <person name="Yoshikawa S."/>
            <person name="Yamada K."/>
            <person name="Nakamura Y."/>
            <person name="Ichinomiya M."/>
            <person name="Sato N."/>
            <person name="Blanc-Mathieu R."/>
            <person name="Endo H."/>
            <person name="Kuwata A."/>
            <person name="Ogata H."/>
        </authorList>
    </citation>
    <scope>NUCLEOTIDE SEQUENCE [LARGE SCALE GENOMIC DNA]</scope>
</reference>
<organism evidence="12 13">
    <name type="scientific">Tetraparma gracilis</name>
    <dbReference type="NCBI Taxonomy" id="2962635"/>
    <lineage>
        <taxon>Eukaryota</taxon>
        <taxon>Sar</taxon>
        <taxon>Stramenopiles</taxon>
        <taxon>Ochrophyta</taxon>
        <taxon>Bolidophyceae</taxon>
        <taxon>Parmales</taxon>
        <taxon>Triparmaceae</taxon>
        <taxon>Tetraparma</taxon>
    </lineage>
</organism>
<dbReference type="Pfam" id="PF13023">
    <property type="entry name" value="HD_3"/>
    <property type="match status" value="1"/>
</dbReference>
<dbReference type="SMART" id="SM00471">
    <property type="entry name" value="HDc"/>
    <property type="match status" value="1"/>
</dbReference>
<comment type="subunit">
    <text evidence="6">Homodimer.</text>
</comment>
<dbReference type="Gene3D" id="1.10.3210.10">
    <property type="entry name" value="Hypothetical protein af1432"/>
    <property type="match status" value="1"/>
</dbReference>
<dbReference type="CDD" id="cd00077">
    <property type="entry name" value="HDc"/>
    <property type="match status" value="1"/>
</dbReference>
<evidence type="ECO:0000256" key="1">
    <source>
        <dbReference type="ARBA" id="ARBA00001638"/>
    </source>
</evidence>
<name>A0ABQ6N3T6_9STRA</name>
<dbReference type="EC" id="3.1.3.89" evidence="7"/>
<dbReference type="PANTHER" id="PTHR11845">
    <property type="entry name" value="5'-DEOXYNUCLEOTIDASE HDDC2"/>
    <property type="match status" value="1"/>
</dbReference>
<evidence type="ECO:0000256" key="8">
    <source>
        <dbReference type="ARBA" id="ARBA00022723"/>
    </source>
</evidence>
<evidence type="ECO:0000313" key="12">
    <source>
        <dbReference type="EMBL" id="GMI39359.1"/>
    </source>
</evidence>
<evidence type="ECO:0000256" key="3">
    <source>
        <dbReference type="ARBA" id="ARBA00001941"/>
    </source>
</evidence>
<evidence type="ECO:0000256" key="4">
    <source>
        <dbReference type="ARBA" id="ARBA00004074"/>
    </source>
</evidence>
<dbReference type="InterPro" id="IPR039356">
    <property type="entry name" value="YfbR/HDDC2"/>
</dbReference>
<protein>
    <recommendedName>
        <fullName evidence="7">5'-deoxynucleotidase</fullName>
        <ecNumber evidence="7">3.1.3.89</ecNumber>
    </recommendedName>
</protein>